<dbReference type="Proteomes" id="UP000184206">
    <property type="component" value="Unassembled WGS sequence"/>
</dbReference>
<accession>A0A1M7BW77</accession>
<dbReference type="OrthoDB" id="9887519at2"/>
<keyword evidence="2" id="KW-1185">Reference proteome</keyword>
<evidence type="ECO:0000313" key="2">
    <source>
        <dbReference type="Proteomes" id="UP000184206"/>
    </source>
</evidence>
<sequence length="62" mass="7362">MALEKVYINEKSRPLKHLDQYQEGYGNEYFATGAFIKTEGFRSWKEYLDSIDLARQISRRIS</sequence>
<dbReference type="RefSeq" id="WP_072708144.1">
    <property type="nucleotide sequence ID" value="NZ_FRCF01000002.1"/>
</dbReference>
<dbReference type="EMBL" id="FRCF01000002">
    <property type="protein sequence ID" value="SHL59241.1"/>
    <property type="molecule type" value="Genomic_DNA"/>
</dbReference>
<dbReference type="AlphaFoldDB" id="A0A1M7BW77"/>
<reference evidence="1 2" key="1">
    <citation type="submission" date="2016-11" db="EMBL/GenBank/DDBJ databases">
        <authorList>
            <person name="Jaros S."/>
            <person name="Januszkiewicz K."/>
            <person name="Wedrychowicz H."/>
        </authorList>
    </citation>
    <scope>NUCLEOTIDE SEQUENCE [LARGE SCALE GENOMIC DNA]</scope>
    <source>
        <strain evidence="1 2">DSM 16010</strain>
    </source>
</reference>
<organism evidence="1 2">
    <name type="scientific">Lacicoccus alkaliphilus DSM 16010</name>
    <dbReference type="NCBI Taxonomy" id="1123231"/>
    <lineage>
        <taxon>Bacteria</taxon>
        <taxon>Bacillati</taxon>
        <taxon>Bacillota</taxon>
        <taxon>Bacilli</taxon>
        <taxon>Bacillales</taxon>
        <taxon>Salinicoccaceae</taxon>
        <taxon>Lacicoccus</taxon>
    </lineage>
</organism>
<dbReference type="STRING" id="1123231.SAMN02745189_00614"/>
<proteinExistence type="predicted"/>
<gene>
    <name evidence="1" type="ORF">SAMN02745189_00614</name>
</gene>
<protein>
    <submittedName>
        <fullName evidence="1">Uncharacterized protein</fullName>
    </submittedName>
</protein>
<name>A0A1M7BW77_9BACL</name>
<evidence type="ECO:0000313" key="1">
    <source>
        <dbReference type="EMBL" id="SHL59241.1"/>
    </source>
</evidence>